<feature type="repeat" description="ANK" evidence="3">
    <location>
        <begin position="461"/>
        <end position="493"/>
    </location>
</feature>
<evidence type="ECO:0000256" key="2">
    <source>
        <dbReference type="ARBA" id="ARBA00023043"/>
    </source>
</evidence>
<dbReference type="Pfam" id="PF00023">
    <property type="entry name" value="Ank"/>
    <property type="match status" value="2"/>
</dbReference>
<dbReference type="OrthoDB" id="9995210at2759"/>
<dbReference type="PROSITE" id="PS50297">
    <property type="entry name" value="ANK_REP_REGION"/>
    <property type="match status" value="9"/>
</dbReference>
<name>A0A6J8CQX5_MYTCO</name>
<dbReference type="PANTHER" id="PTHR24126">
    <property type="entry name" value="ANKYRIN REPEAT, PH AND SEC7 DOMAIN CONTAINING PROTEIN SECG-RELATED"/>
    <property type="match status" value="1"/>
</dbReference>
<feature type="repeat" description="ANK" evidence="3">
    <location>
        <begin position="315"/>
        <end position="343"/>
    </location>
</feature>
<evidence type="ECO:0000256" key="3">
    <source>
        <dbReference type="PROSITE-ProRule" id="PRU00023"/>
    </source>
</evidence>
<dbReference type="PROSITE" id="PS50088">
    <property type="entry name" value="ANK_REPEAT"/>
    <property type="match status" value="10"/>
</dbReference>
<reference evidence="4 5" key="1">
    <citation type="submission" date="2020-06" db="EMBL/GenBank/DDBJ databases">
        <authorList>
            <person name="Li R."/>
            <person name="Bekaert M."/>
        </authorList>
    </citation>
    <scope>NUCLEOTIDE SEQUENCE [LARGE SCALE GENOMIC DNA]</scope>
    <source>
        <strain evidence="5">wild</strain>
    </source>
</reference>
<feature type="repeat" description="ANK" evidence="3">
    <location>
        <begin position="359"/>
        <end position="391"/>
    </location>
</feature>
<dbReference type="PANTHER" id="PTHR24126:SF14">
    <property type="entry name" value="ANK_REP_REGION DOMAIN-CONTAINING PROTEIN"/>
    <property type="match status" value="1"/>
</dbReference>
<feature type="repeat" description="ANK" evidence="3">
    <location>
        <begin position="527"/>
        <end position="559"/>
    </location>
</feature>
<feature type="repeat" description="ANK" evidence="3">
    <location>
        <begin position="560"/>
        <end position="592"/>
    </location>
</feature>
<keyword evidence="2 3" id="KW-0040">ANK repeat</keyword>
<feature type="repeat" description="ANK" evidence="3">
    <location>
        <begin position="428"/>
        <end position="460"/>
    </location>
</feature>
<dbReference type="Pfam" id="PF12796">
    <property type="entry name" value="Ank_2"/>
    <property type="match status" value="4"/>
</dbReference>
<feature type="repeat" description="ANK" evidence="3">
    <location>
        <begin position="494"/>
        <end position="526"/>
    </location>
</feature>
<gene>
    <name evidence="4" type="ORF">MCOR_31745</name>
</gene>
<proteinExistence type="predicted"/>
<feature type="repeat" description="ANK" evidence="3">
    <location>
        <begin position="640"/>
        <end position="672"/>
    </location>
</feature>
<dbReference type="InterPro" id="IPR036770">
    <property type="entry name" value="Ankyrin_rpt-contain_sf"/>
</dbReference>
<sequence>MFALYKSFSRKNEHIDALKFFKNPFDIYTEEIDQLRELFDKTKFCALFFLVIYNGCLDVAVLKNAESDQEQQTREDFFEDCGIPRNTLRQRIMEQLESLVPLFVRGKYDLSQQVISFSGIHDKTFDFLCFYYCNNFQKSFLRFADIKMLYERTMLISLVSPDEKVEEFTLLIKDFYEDEYFKRIMDQWSRGQLTSLFYSKQMNSEKYRKKLMDYLDKLPEERRKELITNKINKGDSIVEFNHIDDGCSGSFPVSPLSLASKRKLSDFLNYILHFINDTKGEAFSILLMKACSAGLTDVARIFIHKGSDVHSRDTNGWTPLMAACEHGHINIVELLLNSEASLNRVLPEKEVDVNVSSKNGENPLILSCKYGKSDIVRLLLEKGADVNVFNMYGHTPLKLSCENNNSDIVQLLIEKGADVNSVTVSDKYGQTPLIVACGNDNSDIIRLLVEKGADVNVADERGLTPLIWSCAISNSDIVRLLIEKGADVNVSDMHGQTPLIWSCENDNSDIVRLLIEKGAQVNVQDMDGDSPLTLACENENYVIVQLLIGIGAELNVPCHNGDTPLMLACKNNNFEIAQSLIEHDLIFNAPDDYGNAPLVNVDLQNQSGQTALILACLSGYTNIVVLMISRKPNLNVCDFDGMTALSHACKNRFHEIVNELILNGADIFLADKNGKTPLMYANENKNRKIDNCLRKHLYKSQIFDRKRKTSINQTGIDIIYERAAKIMKVENDIH</sequence>
<dbReference type="InterPro" id="IPR002110">
    <property type="entry name" value="Ankyrin_rpt"/>
</dbReference>
<accession>A0A6J8CQX5</accession>
<organism evidence="4 5">
    <name type="scientific">Mytilus coruscus</name>
    <name type="common">Sea mussel</name>
    <dbReference type="NCBI Taxonomy" id="42192"/>
    <lineage>
        <taxon>Eukaryota</taxon>
        <taxon>Metazoa</taxon>
        <taxon>Spiralia</taxon>
        <taxon>Lophotrochozoa</taxon>
        <taxon>Mollusca</taxon>
        <taxon>Bivalvia</taxon>
        <taxon>Autobranchia</taxon>
        <taxon>Pteriomorphia</taxon>
        <taxon>Mytilida</taxon>
        <taxon>Mytiloidea</taxon>
        <taxon>Mytilidae</taxon>
        <taxon>Mytilinae</taxon>
        <taxon>Mytilus</taxon>
    </lineage>
</organism>
<dbReference type="SUPFAM" id="SSF48403">
    <property type="entry name" value="Ankyrin repeat"/>
    <property type="match status" value="2"/>
</dbReference>
<feature type="repeat" description="ANK" evidence="3">
    <location>
        <begin position="607"/>
        <end position="639"/>
    </location>
</feature>
<protein>
    <submittedName>
        <fullName evidence="4">Uncharacterized protein</fullName>
    </submittedName>
</protein>
<evidence type="ECO:0000313" key="5">
    <source>
        <dbReference type="Proteomes" id="UP000507470"/>
    </source>
</evidence>
<keyword evidence="1" id="KW-0677">Repeat</keyword>
<dbReference type="SMART" id="SM00248">
    <property type="entry name" value="ANK"/>
    <property type="match status" value="12"/>
</dbReference>
<dbReference type="Gene3D" id="1.25.40.20">
    <property type="entry name" value="Ankyrin repeat-containing domain"/>
    <property type="match status" value="4"/>
</dbReference>
<feature type="repeat" description="ANK" evidence="3">
    <location>
        <begin position="392"/>
        <end position="424"/>
    </location>
</feature>
<dbReference type="Proteomes" id="UP000507470">
    <property type="component" value="Unassembled WGS sequence"/>
</dbReference>
<evidence type="ECO:0000256" key="1">
    <source>
        <dbReference type="ARBA" id="ARBA00022737"/>
    </source>
</evidence>
<evidence type="ECO:0000313" key="4">
    <source>
        <dbReference type="EMBL" id="CAC5397292.1"/>
    </source>
</evidence>
<dbReference type="EMBL" id="CACVKT020005673">
    <property type="protein sequence ID" value="CAC5397292.1"/>
    <property type="molecule type" value="Genomic_DNA"/>
</dbReference>
<dbReference type="PRINTS" id="PR01415">
    <property type="entry name" value="ANKYRIN"/>
</dbReference>
<keyword evidence="5" id="KW-1185">Reference proteome</keyword>
<dbReference type="AlphaFoldDB" id="A0A6J8CQX5"/>